<organism evidence="1 2">
    <name type="scientific">Gossypium hirsutum</name>
    <name type="common">Upland cotton</name>
    <name type="synonym">Gossypium mexicanum</name>
    <dbReference type="NCBI Taxonomy" id="3635"/>
    <lineage>
        <taxon>Eukaryota</taxon>
        <taxon>Viridiplantae</taxon>
        <taxon>Streptophyta</taxon>
        <taxon>Embryophyta</taxon>
        <taxon>Tracheophyta</taxon>
        <taxon>Spermatophyta</taxon>
        <taxon>Magnoliopsida</taxon>
        <taxon>eudicotyledons</taxon>
        <taxon>Gunneridae</taxon>
        <taxon>Pentapetalae</taxon>
        <taxon>rosids</taxon>
        <taxon>malvids</taxon>
        <taxon>Malvales</taxon>
        <taxon>Malvaceae</taxon>
        <taxon>Malvoideae</taxon>
        <taxon>Gossypium</taxon>
    </lineage>
</organism>
<dbReference type="Proteomes" id="UP000818029">
    <property type="component" value="Chromosome A12"/>
</dbReference>
<dbReference type="PaxDb" id="3635-A0A1U8LJ29"/>
<evidence type="ECO:0000313" key="2">
    <source>
        <dbReference type="RefSeq" id="XP_016714520.2"/>
    </source>
</evidence>
<protein>
    <submittedName>
        <fullName evidence="2">Uncharacterized protein</fullName>
    </submittedName>
</protein>
<dbReference type="GeneID" id="107927904"/>
<name>A0A1U8LJ29_GOSHI</name>
<sequence length="100" mass="11796">MANGSPMVTRFCQWKSRPWRSARISLEISLQLRRQRSKEKNSMAFFARYGRTEEMTRMAWRLCAGISRGQPTLCCPSSVFQELLEFLAAEILFSFEFFWV</sequence>
<gene>
    <name evidence="2" type="primary">LOC107927904</name>
</gene>
<dbReference type="KEGG" id="ghi:107927904"/>
<proteinExistence type="predicted"/>
<keyword evidence="1" id="KW-1185">Reference proteome</keyword>
<accession>A0A1U8LJ29</accession>
<evidence type="ECO:0000313" key="1">
    <source>
        <dbReference type="Proteomes" id="UP000818029"/>
    </source>
</evidence>
<dbReference type="AlphaFoldDB" id="A0A1U8LJ29"/>
<dbReference type="RefSeq" id="XP_016714520.2">
    <property type="nucleotide sequence ID" value="XM_016859031.2"/>
</dbReference>
<reference evidence="2" key="2">
    <citation type="submission" date="2025-08" db="UniProtKB">
        <authorList>
            <consortium name="RefSeq"/>
        </authorList>
    </citation>
    <scope>IDENTIFICATION</scope>
</reference>
<reference evidence="1" key="1">
    <citation type="journal article" date="2020" name="Nat. Genet.">
        <title>Genomic diversifications of five Gossypium allopolyploid species and their impact on cotton improvement.</title>
        <authorList>
            <person name="Chen Z.J."/>
            <person name="Sreedasyam A."/>
            <person name="Ando A."/>
            <person name="Song Q."/>
            <person name="De Santiago L.M."/>
            <person name="Hulse-Kemp A.M."/>
            <person name="Ding M."/>
            <person name="Ye W."/>
            <person name="Kirkbride R.C."/>
            <person name="Jenkins J."/>
            <person name="Plott C."/>
            <person name="Lovell J."/>
            <person name="Lin Y.M."/>
            <person name="Vaughn R."/>
            <person name="Liu B."/>
            <person name="Simpson S."/>
            <person name="Scheffler B.E."/>
            <person name="Wen L."/>
            <person name="Saski C.A."/>
            <person name="Grover C.E."/>
            <person name="Hu G."/>
            <person name="Conover J.L."/>
            <person name="Carlson J.W."/>
            <person name="Shu S."/>
            <person name="Boston L.B."/>
            <person name="Williams M."/>
            <person name="Peterson D.G."/>
            <person name="McGee K."/>
            <person name="Jones D.C."/>
            <person name="Wendel J.F."/>
            <person name="Stelly D.M."/>
            <person name="Grimwood J."/>
            <person name="Schmutz J."/>
        </authorList>
    </citation>
    <scope>NUCLEOTIDE SEQUENCE [LARGE SCALE GENOMIC DNA]</scope>
    <source>
        <strain evidence="1">cv. TM-1</strain>
    </source>
</reference>